<sequence>MSLTEVSGLIKSSNRGRASCPRTRSRAYGPSPAIFPKAHTACSATTDDVDLSSFTNFGIAPYFTTFCVCKDVPEAMLEWVKQQLYPINLTVLDLMYQDYVVLIIDHPSWLYVVPLIMHSFLFELPKRGTHILKECS</sequence>
<reference evidence="2 3" key="1">
    <citation type="submission" date="2015-09" db="EMBL/GenBank/DDBJ databases">
        <title>Trachymyrmex cornetzi WGS genome.</title>
        <authorList>
            <person name="Nygaard S."/>
            <person name="Hu H."/>
            <person name="Boomsma J."/>
            <person name="Zhang G."/>
        </authorList>
    </citation>
    <scope>NUCLEOTIDE SEQUENCE [LARGE SCALE GENOMIC DNA]</scope>
    <source>
        <strain evidence="2">Tcor2-1</strain>
        <tissue evidence="2">Whole body</tissue>
    </source>
</reference>
<protein>
    <submittedName>
        <fullName evidence="2">Uncharacterized protein</fullName>
    </submittedName>
</protein>
<evidence type="ECO:0000313" key="2">
    <source>
        <dbReference type="EMBL" id="KYN22787.1"/>
    </source>
</evidence>
<dbReference type="Proteomes" id="UP000078492">
    <property type="component" value="Unassembled WGS sequence"/>
</dbReference>
<feature type="region of interest" description="Disordered" evidence="1">
    <location>
        <begin position="1"/>
        <end position="27"/>
    </location>
</feature>
<accession>A0A195ED92</accession>
<gene>
    <name evidence="2" type="ORF">ALC57_04567</name>
</gene>
<feature type="compositionally biased region" description="Polar residues" evidence="1">
    <location>
        <begin position="1"/>
        <end position="16"/>
    </location>
</feature>
<evidence type="ECO:0000313" key="3">
    <source>
        <dbReference type="Proteomes" id="UP000078492"/>
    </source>
</evidence>
<name>A0A195ED92_9HYME</name>
<dbReference type="AlphaFoldDB" id="A0A195ED92"/>
<keyword evidence="3" id="KW-1185">Reference proteome</keyword>
<proteinExistence type="predicted"/>
<organism evidence="2 3">
    <name type="scientific">Trachymyrmex cornetzi</name>
    <dbReference type="NCBI Taxonomy" id="471704"/>
    <lineage>
        <taxon>Eukaryota</taxon>
        <taxon>Metazoa</taxon>
        <taxon>Ecdysozoa</taxon>
        <taxon>Arthropoda</taxon>
        <taxon>Hexapoda</taxon>
        <taxon>Insecta</taxon>
        <taxon>Pterygota</taxon>
        <taxon>Neoptera</taxon>
        <taxon>Endopterygota</taxon>
        <taxon>Hymenoptera</taxon>
        <taxon>Apocrita</taxon>
        <taxon>Aculeata</taxon>
        <taxon>Formicoidea</taxon>
        <taxon>Formicidae</taxon>
        <taxon>Myrmicinae</taxon>
        <taxon>Trachymyrmex</taxon>
    </lineage>
</organism>
<evidence type="ECO:0000256" key="1">
    <source>
        <dbReference type="SAM" id="MobiDB-lite"/>
    </source>
</evidence>
<dbReference type="EMBL" id="KQ979074">
    <property type="protein sequence ID" value="KYN22787.1"/>
    <property type="molecule type" value="Genomic_DNA"/>
</dbReference>